<dbReference type="EMBL" id="BMZB01000002">
    <property type="protein sequence ID" value="GGZ35503.1"/>
    <property type="molecule type" value="Genomic_DNA"/>
</dbReference>
<feature type="signal peptide" evidence="6">
    <location>
        <begin position="1"/>
        <end position="26"/>
    </location>
</feature>
<keyword evidence="5" id="KW-0998">Cell outer membrane</keyword>
<keyword evidence="4" id="KW-0472">Membrane</keyword>
<keyword evidence="8" id="KW-1185">Reference proteome</keyword>
<feature type="chain" id="PRO_5038100592" evidence="6">
    <location>
        <begin position="27"/>
        <end position="268"/>
    </location>
</feature>
<comment type="caution">
    <text evidence="7">The sequence shown here is derived from an EMBL/GenBank/DDBJ whole genome shotgun (WGS) entry which is preliminary data.</text>
</comment>
<evidence type="ECO:0000256" key="6">
    <source>
        <dbReference type="SAM" id="SignalP"/>
    </source>
</evidence>
<dbReference type="Pfam" id="PF06629">
    <property type="entry name" value="MipA"/>
    <property type="match status" value="1"/>
</dbReference>
<comment type="similarity">
    <text evidence="2">Belongs to the MipA/OmpV family.</text>
</comment>
<dbReference type="PANTHER" id="PTHR38776">
    <property type="entry name" value="MLTA-INTERACTING PROTEIN-RELATED"/>
    <property type="match status" value="1"/>
</dbReference>
<dbReference type="PANTHER" id="PTHR38776:SF1">
    <property type="entry name" value="MLTA-INTERACTING PROTEIN-RELATED"/>
    <property type="match status" value="1"/>
</dbReference>
<evidence type="ECO:0000256" key="4">
    <source>
        <dbReference type="ARBA" id="ARBA00023136"/>
    </source>
</evidence>
<organism evidence="7 8">
    <name type="scientific">Asticcacaulis endophyticus</name>
    <dbReference type="NCBI Taxonomy" id="1395890"/>
    <lineage>
        <taxon>Bacteria</taxon>
        <taxon>Pseudomonadati</taxon>
        <taxon>Pseudomonadota</taxon>
        <taxon>Alphaproteobacteria</taxon>
        <taxon>Caulobacterales</taxon>
        <taxon>Caulobacteraceae</taxon>
        <taxon>Asticcacaulis</taxon>
    </lineage>
</organism>
<evidence type="ECO:0000313" key="7">
    <source>
        <dbReference type="EMBL" id="GGZ35503.1"/>
    </source>
</evidence>
<dbReference type="GO" id="GO:0009279">
    <property type="term" value="C:cell outer membrane"/>
    <property type="evidence" value="ECO:0007669"/>
    <property type="project" value="UniProtKB-SubCell"/>
</dbReference>
<reference evidence="7" key="2">
    <citation type="submission" date="2020-09" db="EMBL/GenBank/DDBJ databases">
        <authorList>
            <person name="Sun Q."/>
            <person name="Kim S."/>
        </authorList>
    </citation>
    <scope>NUCLEOTIDE SEQUENCE</scope>
    <source>
        <strain evidence="7">KCTC 32296</strain>
    </source>
</reference>
<name>A0A918Q656_9CAUL</name>
<keyword evidence="3 6" id="KW-0732">Signal</keyword>
<evidence type="ECO:0000256" key="3">
    <source>
        <dbReference type="ARBA" id="ARBA00022729"/>
    </source>
</evidence>
<reference evidence="7" key="1">
    <citation type="journal article" date="2014" name="Int. J. Syst. Evol. Microbiol.">
        <title>Complete genome sequence of Corynebacterium casei LMG S-19264T (=DSM 44701T), isolated from a smear-ripened cheese.</title>
        <authorList>
            <consortium name="US DOE Joint Genome Institute (JGI-PGF)"/>
            <person name="Walter F."/>
            <person name="Albersmeier A."/>
            <person name="Kalinowski J."/>
            <person name="Ruckert C."/>
        </authorList>
    </citation>
    <scope>NUCLEOTIDE SEQUENCE</scope>
    <source>
        <strain evidence="7">KCTC 32296</strain>
    </source>
</reference>
<evidence type="ECO:0000256" key="5">
    <source>
        <dbReference type="ARBA" id="ARBA00023237"/>
    </source>
</evidence>
<gene>
    <name evidence="7" type="ORF">GCM10011273_22520</name>
</gene>
<accession>A0A918Q656</accession>
<dbReference type="AlphaFoldDB" id="A0A918Q656"/>
<evidence type="ECO:0000256" key="2">
    <source>
        <dbReference type="ARBA" id="ARBA00005722"/>
    </source>
</evidence>
<sequence>MLTYKTYFLGCGIVMAGAVLGTAAAAQDRPSDGSLHGVVALGVGVMPEYDGAEDMRVIPFAFGDIRWRHVNIEVRGLRARADLIPNARLSAGPVIGARLSRDDADGAVGLLPDIDTAFEAGAFVGYRFGGREGGVGSLQTELTVLRDVSSTHEGVLATASASYYAVRKPDFSLTFDAQTTWASEDYARTYFGVDPASSSASGLAAYRPDSGFKDVGVGVSAGYWFNKSLGVVGRVGVNYLVGDIADSPITDLGSRWQPTAGITLAYSF</sequence>
<dbReference type="InterPro" id="IPR010583">
    <property type="entry name" value="MipA"/>
</dbReference>
<dbReference type="RefSeq" id="WP_229807706.1">
    <property type="nucleotide sequence ID" value="NZ_BMZB01000002.1"/>
</dbReference>
<comment type="subcellular location">
    <subcellularLocation>
        <location evidence="1">Cell outer membrane</location>
    </subcellularLocation>
</comment>
<dbReference type="Proteomes" id="UP000662572">
    <property type="component" value="Unassembled WGS sequence"/>
</dbReference>
<evidence type="ECO:0000313" key="8">
    <source>
        <dbReference type="Proteomes" id="UP000662572"/>
    </source>
</evidence>
<protein>
    <submittedName>
        <fullName evidence="7">Membrane protein</fullName>
    </submittedName>
</protein>
<evidence type="ECO:0000256" key="1">
    <source>
        <dbReference type="ARBA" id="ARBA00004442"/>
    </source>
</evidence>
<proteinExistence type="inferred from homology"/>